<organism evidence="1 2">
    <name type="scientific">Rhipicephalus sanguineus</name>
    <name type="common">Brown dog tick</name>
    <name type="synonym">Ixodes sanguineus</name>
    <dbReference type="NCBI Taxonomy" id="34632"/>
    <lineage>
        <taxon>Eukaryota</taxon>
        <taxon>Metazoa</taxon>
        <taxon>Ecdysozoa</taxon>
        <taxon>Arthropoda</taxon>
        <taxon>Chelicerata</taxon>
        <taxon>Arachnida</taxon>
        <taxon>Acari</taxon>
        <taxon>Parasitiformes</taxon>
        <taxon>Ixodida</taxon>
        <taxon>Ixodoidea</taxon>
        <taxon>Ixodidae</taxon>
        <taxon>Rhipicephalinae</taxon>
        <taxon>Rhipicephalus</taxon>
        <taxon>Rhipicephalus</taxon>
    </lineage>
</organism>
<name>A0A9D4PB82_RHISA</name>
<reference evidence="1" key="2">
    <citation type="submission" date="2021-09" db="EMBL/GenBank/DDBJ databases">
        <authorList>
            <person name="Jia N."/>
            <person name="Wang J."/>
            <person name="Shi W."/>
            <person name="Du L."/>
            <person name="Sun Y."/>
            <person name="Zhan W."/>
            <person name="Jiang J."/>
            <person name="Wang Q."/>
            <person name="Zhang B."/>
            <person name="Ji P."/>
            <person name="Sakyi L.B."/>
            <person name="Cui X."/>
            <person name="Yuan T."/>
            <person name="Jiang B."/>
            <person name="Yang W."/>
            <person name="Lam T.T.-Y."/>
            <person name="Chang Q."/>
            <person name="Ding S."/>
            <person name="Wang X."/>
            <person name="Zhu J."/>
            <person name="Ruan X."/>
            <person name="Zhao L."/>
            <person name="Wei J."/>
            <person name="Que T."/>
            <person name="Du C."/>
            <person name="Cheng J."/>
            <person name="Dai P."/>
            <person name="Han X."/>
            <person name="Huang E."/>
            <person name="Gao Y."/>
            <person name="Liu J."/>
            <person name="Shao H."/>
            <person name="Ye R."/>
            <person name="Li L."/>
            <person name="Wei W."/>
            <person name="Wang X."/>
            <person name="Wang C."/>
            <person name="Huo Q."/>
            <person name="Li W."/>
            <person name="Guo W."/>
            <person name="Chen H."/>
            <person name="Chen S."/>
            <person name="Zhou L."/>
            <person name="Zhou L."/>
            <person name="Ni X."/>
            <person name="Tian J."/>
            <person name="Zhou Y."/>
            <person name="Sheng Y."/>
            <person name="Liu T."/>
            <person name="Pan Y."/>
            <person name="Xia L."/>
            <person name="Li J."/>
            <person name="Zhao F."/>
            <person name="Cao W."/>
        </authorList>
    </citation>
    <scope>NUCLEOTIDE SEQUENCE</scope>
    <source>
        <strain evidence="1">Rsan-2018</strain>
        <tissue evidence="1">Larvae</tissue>
    </source>
</reference>
<keyword evidence="2" id="KW-1185">Reference proteome</keyword>
<dbReference type="AlphaFoldDB" id="A0A9D4PB82"/>
<sequence length="130" mass="14546">MTTATAEEPFDIARPQVWEDYAQCLHFFLEAQDIADTGKKRSTFLSRCSPAAFHLVKVVMAPAQLKDIPFETILASLRDHLARKPPELARRYEVHCCDQAPCESATACLAALRTTAQHCNINDLDTALRD</sequence>
<protein>
    <submittedName>
        <fullName evidence="1">Uncharacterized protein</fullName>
    </submittedName>
</protein>
<gene>
    <name evidence="1" type="ORF">HPB52_011447</name>
</gene>
<dbReference type="EMBL" id="JABSTV010001255">
    <property type="protein sequence ID" value="KAH7935660.1"/>
    <property type="molecule type" value="Genomic_DNA"/>
</dbReference>
<reference evidence="1" key="1">
    <citation type="journal article" date="2020" name="Cell">
        <title>Large-Scale Comparative Analyses of Tick Genomes Elucidate Their Genetic Diversity and Vector Capacities.</title>
        <authorList>
            <consortium name="Tick Genome and Microbiome Consortium (TIGMIC)"/>
            <person name="Jia N."/>
            <person name="Wang J."/>
            <person name="Shi W."/>
            <person name="Du L."/>
            <person name="Sun Y."/>
            <person name="Zhan W."/>
            <person name="Jiang J.F."/>
            <person name="Wang Q."/>
            <person name="Zhang B."/>
            <person name="Ji P."/>
            <person name="Bell-Sakyi L."/>
            <person name="Cui X.M."/>
            <person name="Yuan T.T."/>
            <person name="Jiang B.G."/>
            <person name="Yang W.F."/>
            <person name="Lam T.T."/>
            <person name="Chang Q.C."/>
            <person name="Ding S.J."/>
            <person name="Wang X.J."/>
            <person name="Zhu J.G."/>
            <person name="Ruan X.D."/>
            <person name="Zhao L."/>
            <person name="Wei J.T."/>
            <person name="Ye R.Z."/>
            <person name="Que T.C."/>
            <person name="Du C.H."/>
            <person name="Zhou Y.H."/>
            <person name="Cheng J.X."/>
            <person name="Dai P.F."/>
            <person name="Guo W.B."/>
            <person name="Han X.H."/>
            <person name="Huang E.J."/>
            <person name="Li L.F."/>
            <person name="Wei W."/>
            <person name="Gao Y.C."/>
            <person name="Liu J.Z."/>
            <person name="Shao H.Z."/>
            <person name="Wang X."/>
            <person name="Wang C.C."/>
            <person name="Yang T.C."/>
            <person name="Huo Q.B."/>
            <person name="Li W."/>
            <person name="Chen H.Y."/>
            <person name="Chen S.E."/>
            <person name="Zhou L.G."/>
            <person name="Ni X.B."/>
            <person name="Tian J.H."/>
            <person name="Sheng Y."/>
            <person name="Liu T."/>
            <person name="Pan Y.S."/>
            <person name="Xia L.Y."/>
            <person name="Li J."/>
            <person name="Zhao F."/>
            <person name="Cao W.C."/>
        </authorList>
    </citation>
    <scope>NUCLEOTIDE SEQUENCE</scope>
    <source>
        <strain evidence="1">Rsan-2018</strain>
    </source>
</reference>
<accession>A0A9D4PB82</accession>
<proteinExistence type="predicted"/>
<evidence type="ECO:0000313" key="2">
    <source>
        <dbReference type="Proteomes" id="UP000821837"/>
    </source>
</evidence>
<evidence type="ECO:0000313" key="1">
    <source>
        <dbReference type="EMBL" id="KAH7935660.1"/>
    </source>
</evidence>
<comment type="caution">
    <text evidence="1">The sequence shown here is derived from an EMBL/GenBank/DDBJ whole genome shotgun (WGS) entry which is preliminary data.</text>
</comment>
<dbReference type="Proteomes" id="UP000821837">
    <property type="component" value="Unassembled WGS sequence"/>
</dbReference>